<feature type="region of interest" description="Disordered" evidence="1">
    <location>
        <begin position="338"/>
        <end position="373"/>
    </location>
</feature>
<feature type="region of interest" description="Disordered" evidence="1">
    <location>
        <begin position="59"/>
        <end position="81"/>
    </location>
</feature>
<dbReference type="GO" id="GO:0030133">
    <property type="term" value="C:transport vesicle"/>
    <property type="evidence" value="ECO:0007669"/>
    <property type="project" value="InterPro"/>
</dbReference>
<protein>
    <submittedName>
        <fullName evidence="3">Neurensin-2</fullName>
    </submittedName>
</protein>
<gene>
    <name evidence="3" type="ORF">LTLLF_155235</name>
</gene>
<feature type="compositionally biased region" description="Basic residues" evidence="1">
    <location>
        <begin position="19"/>
        <end position="32"/>
    </location>
</feature>
<keyword evidence="2" id="KW-0472">Membrane</keyword>
<evidence type="ECO:0000256" key="1">
    <source>
        <dbReference type="SAM" id="MobiDB-lite"/>
    </source>
</evidence>
<dbReference type="AlphaFoldDB" id="A0A8J6L0E7"/>
<evidence type="ECO:0000313" key="3">
    <source>
        <dbReference type="EMBL" id="KAH0510397.1"/>
    </source>
</evidence>
<dbReference type="InterPro" id="IPR024883">
    <property type="entry name" value="Neurensin"/>
</dbReference>
<name>A0A8J6L0E7_MICOH</name>
<organism evidence="3 4">
    <name type="scientific">Microtus ochrogaster</name>
    <name type="common">Prairie vole</name>
    <dbReference type="NCBI Taxonomy" id="79684"/>
    <lineage>
        <taxon>Eukaryota</taxon>
        <taxon>Metazoa</taxon>
        <taxon>Chordata</taxon>
        <taxon>Craniata</taxon>
        <taxon>Vertebrata</taxon>
        <taxon>Euteleostomi</taxon>
        <taxon>Mammalia</taxon>
        <taxon>Eutheria</taxon>
        <taxon>Euarchontoglires</taxon>
        <taxon>Glires</taxon>
        <taxon>Rodentia</taxon>
        <taxon>Myomorpha</taxon>
        <taxon>Muroidea</taxon>
        <taxon>Cricetidae</taxon>
        <taxon>Arvicolinae</taxon>
        <taxon>Microtus</taxon>
    </lineage>
</organism>
<dbReference type="Pfam" id="PF14927">
    <property type="entry name" value="Neurensin"/>
    <property type="match status" value="1"/>
</dbReference>
<sequence>MESKQQGRLGDPMEPPVAKRMRKATIKQKSPHGLRQGKAQNGIGEELLFERQVPGIANNQATKHGSDASPGSGHTNCGSSSTNKLGSCVNVPGNNTGLEFPAGHLERGAAAGRPFRWGFRSAEAGGRHRPDYTPGTGADQNWSNRRAVPWWSVFLSLHFHSPAAPARPVALSLLKGFKMSCSRSCVCSHGTSVEESTWYGIEAYPSLFYRESDNPEGPLVQYNYSPWPPLCWKVTVSVASLLLLLGVAALTTGYAVPPKLELVNVSRFSSLDDPIADYNQALITCRVAGATLCGTAGILLAVCLFLATSSWLNQDIKAEPLVSEADSPVEVFRDEPEQLSPGFHDVSNQSWFLTPTSPLGPCSVQTSQPQKDS</sequence>
<feature type="transmembrane region" description="Helical" evidence="2">
    <location>
        <begin position="287"/>
        <end position="307"/>
    </location>
</feature>
<feature type="compositionally biased region" description="Polar residues" evidence="1">
    <location>
        <begin position="72"/>
        <end position="81"/>
    </location>
</feature>
<dbReference type="EMBL" id="JAATJU010022523">
    <property type="protein sequence ID" value="KAH0510397.1"/>
    <property type="molecule type" value="Genomic_DNA"/>
</dbReference>
<evidence type="ECO:0000256" key="2">
    <source>
        <dbReference type="SAM" id="Phobius"/>
    </source>
</evidence>
<dbReference type="PANTHER" id="PTHR14796:SF5">
    <property type="entry name" value="NEURENSIN-2"/>
    <property type="match status" value="1"/>
</dbReference>
<dbReference type="GO" id="GO:0007399">
    <property type="term" value="P:nervous system development"/>
    <property type="evidence" value="ECO:0007669"/>
    <property type="project" value="TreeGrafter"/>
</dbReference>
<feature type="transmembrane region" description="Helical" evidence="2">
    <location>
        <begin position="234"/>
        <end position="256"/>
    </location>
</feature>
<proteinExistence type="predicted"/>
<comment type="caution">
    <text evidence="3">The sequence shown here is derived from an EMBL/GenBank/DDBJ whole genome shotgun (WGS) entry which is preliminary data.</text>
</comment>
<dbReference type="GO" id="GO:0043025">
    <property type="term" value="C:neuronal cell body"/>
    <property type="evidence" value="ECO:0007669"/>
    <property type="project" value="TreeGrafter"/>
</dbReference>
<accession>A0A8J6L0E7</accession>
<reference evidence="3" key="1">
    <citation type="submission" date="2020-03" db="EMBL/GenBank/DDBJ databases">
        <title>Studies in the Genomics of Life Span.</title>
        <authorList>
            <person name="Glass D."/>
        </authorList>
    </citation>
    <scope>NUCLEOTIDE SEQUENCE</scope>
    <source>
        <strain evidence="3">LTLLF</strain>
        <tissue evidence="3">Muscle</tissue>
    </source>
</reference>
<evidence type="ECO:0000313" key="4">
    <source>
        <dbReference type="Proteomes" id="UP000710432"/>
    </source>
</evidence>
<keyword evidence="2" id="KW-1133">Transmembrane helix</keyword>
<dbReference type="GO" id="GO:0043005">
    <property type="term" value="C:neuron projection"/>
    <property type="evidence" value="ECO:0007669"/>
    <property type="project" value="TreeGrafter"/>
</dbReference>
<feature type="region of interest" description="Disordered" evidence="1">
    <location>
        <begin position="1"/>
        <end position="39"/>
    </location>
</feature>
<feature type="compositionally biased region" description="Polar residues" evidence="1">
    <location>
        <begin position="346"/>
        <end position="373"/>
    </location>
</feature>
<dbReference type="PANTHER" id="PTHR14796">
    <property type="entry name" value="NEURENSIN 1-RELATED"/>
    <property type="match status" value="1"/>
</dbReference>
<keyword evidence="2" id="KW-0812">Transmembrane</keyword>
<dbReference type="Proteomes" id="UP000710432">
    <property type="component" value="Unassembled WGS sequence"/>
</dbReference>